<dbReference type="HOGENOM" id="CLU_1684398_0_0_10"/>
<proteinExistence type="predicted"/>
<dbReference type="Proteomes" id="UP000007435">
    <property type="component" value="Chromosome"/>
</dbReference>
<gene>
    <name evidence="2" type="ordered locus">Lbys_0993</name>
</gene>
<evidence type="ECO:0000313" key="3">
    <source>
        <dbReference type="Proteomes" id="UP000007435"/>
    </source>
</evidence>
<accession>E4RS71</accession>
<evidence type="ECO:0000256" key="1">
    <source>
        <dbReference type="SAM" id="SignalP"/>
    </source>
</evidence>
<dbReference type="STRING" id="649349.Lbys_0993"/>
<dbReference type="EMBL" id="CP002305">
    <property type="protein sequence ID" value="ADQ16723.1"/>
    <property type="molecule type" value="Genomic_DNA"/>
</dbReference>
<evidence type="ECO:0000313" key="2">
    <source>
        <dbReference type="EMBL" id="ADQ16723.1"/>
    </source>
</evidence>
<protein>
    <recommendedName>
        <fullName evidence="4">Lipoprotein</fullName>
    </recommendedName>
</protein>
<feature type="signal peptide" evidence="1">
    <location>
        <begin position="1"/>
        <end position="22"/>
    </location>
</feature>
<reference key="1">
    <citation type="submission" date="2010-11" db="EMBL/GenBank/DDBJ databases">
        <title>The complete genome of Leadbetterella byssophila DSM 17132.</title>
        <authorList>
            <consortium name="US DOE Joint Genome Institute (JGI-PGF)"/>
            <person name="Lucas S."/>
            <person name="Copeland A."/>
            <person name="Lapidus A."/>
            <person name="Glavina del Rio T."/>
            <person name="Dalin E."/>
            <person name="Tice H."/>
            <person name="Bruce D."/>
            <person name="Goodwin L."/>
            <person name="Pitluck S."/>
            <person name="Kyrpides N."/>
            <person name="Mavromatis K."/>
            <person name="Ivanova N."/>
            <person name="Teshima H."/>
            <person name="Brettin T."/>
            <person name="Detter J.C."/>
            <person name="Han C."/>
            <person name="Tapia R."/>
            <person name="Land M."/>
            <person name="Hauser L."/>
            <person name="Markowitz V."/>
            <person name="Cheng J.-F."/>
            <person name="Hugenholtz P."/>
            <person name="Woyke T."/>
            <person name="Wu D."/>
            <person name="Tindall B."/>
            <person name="Pomrenke H.G."/>
            <person name="Brambilla E."/>
            <person name="Klenk H.-P."/>
            <person name="Eisen J.A."/>
        </authorList>
    </citation>
    <scope>NUCLEOTIDE SEQUENCE [LARGE SCALE GENOMIC DNA]</scope>
    <source>
        <strain>DSM 17132</strain>
    </source>
</reference>
<dbReference type="RefSeq" id="WP_013407774.1">
    <property type="nucleotide sequence ID" value="NC_014655.1"/>
</dbReference>
<organism evidence="2 3">
    <name type="scientific">Leadbetterella byssophila (strain DSM 17132 / JCM 16389 / KACC 11308 / NBRC 106382 / 4M15)</name>
    <dbReference type="NCBI Taxonomy" id="649349"/>
    <lineage>
        <taxon>Bacteria</taxon>
        <taxon>Pseudomonadati</taxon>
        <taxon>Bacteroidota</taxon>
        <taxon>Cytophagia</taxon>
        <taxon>Cytophagales</taxon>
        <taxon>Leadbetterellaceae</taxon>
        <taxon>Leadbetterella</taxon>
    </lineage>
</organism>
<dbReference type="KEGG" id="lby:Lbys_0993"/>
<dbReference type="AlphaFoldDB" id="E4RS71"/>
<evidence type="ECO:0008006" key="4">
    <source>
        <dbReference type="Google" id="ProtNLM"/>
    </source>
</evidence>
<keyword evidence="1" id="KW-0732">Signal</keyword>
<sequence>MLTVTKTSSLLLVFTISLFACSEGDSVLKKGECKNCITLKYGEEVAFRDGYKVKIEDLWDTRGKNYSTTLVYPGANFGLSLRVFSPTSDTTISISTAVYNKTIPKSDLEPLFNNTWGTNYAFGYKLAFYEILPVIENPEAPVALEDYIVTLAVRKE</sequence>
<keyword evidence="3" id="KW-1185">Reference proteome</keyword>
<name>E4RS71_LEAB4</name>
<feature type="chain" id="PRO_5003186893" description="Lipoprotein" evidence="1">
    <location>
        <begin position="23"/>
        <end position="156"/>
    </location>
</feature>
<reference evidence="2 3" key="2">
    <citation type="journal article" date="2011" name="Stand. Genomic Sci.">
        <title>Complete genome sequence of Leadbetterella byssophila type strain (4M15).</title>
        <authorList>
            <person name="Abt B."/>
            <person name="Teshima H."/>
            <person name="Lucas S."/>
            <person name="Lapidus A."/>
            <person name="Del Rio T.G."/>
            <person name="Nolan M."/>
            <person name="Tice H."/>
            <person name="Cheng J.F."/>
            <person name="Pitluck S."/>
            <person name="Liolios K."/>
            <person name="Pagani I."/>
            <person name="Ivanova N."/>
            <person name="Mavromatis K."/>
            <person name="Pati A."/>
            <person name="Tapia R."/>
            <person name="Han C."/>
            <person name="Goodwin L."/>
            <person name="Chen A."/>
            <person name="Palaniappan K."/>
            <person name="Land M."/>
            <person name="Hauser L."/>
            <person name="Chang Y.J."/>
            <person name="Jeffries C.D."/>
            <person name="Rohde M."/>
            <person name="Goker M."/>
            <person name="Tindall B.J."/>
            <person name="Detter J.C."/>
            <person name="Woyke T."/>
            <person name="Bristow J."/>
            <person name="Eisen J.A."/>
            <person name="Markowitz V."/>
            <person name="Hugenholtz P."/>
            <person name="Klenk H.P."/>
            <person name="Kyrpides N.C."/>
        </authorList>
    </citation>
    <scope>NUCLEOTIDE SEQUENCE [LARGE SCALE GENOMIC DNA]</scope>
    <source>
        <strain evidence="3">DSM 17132 / JCM 16389 / KACC 11308 / NBRC 106382 / 4M15</strain>
    </source>
</reference>
<dbReference type="PROSITE" id="PS51257">
    <property type="entry name" value="PROKAR_LIPOPROTEIN"/>
    <property type="match status" value="1"/>
</dbReference>